<dbReference type="RefSeq" id="WP_084137152.1">
    <property type="nucleotide sequence ID" value="NZ_AXCZ01000192.1"/>
</dbReference>
<feature type="transmembrane region" description="Helical" evidence="1">
    <location>
        <begin position="104"/>
        <end position="123"/>
    </location>
</feature>
<dbReference type="Proteomes" id="UP000054314">
    <property type="component" value="Unassembled WGS sequence"/>
</dbReference>
<keyword evidence="4" id="KW-1185">Reference proteome</keyword>
<dbReference type="InterPro" id="IPR000326">
    <property type="entry name" value="PAP2/HPO"/>
</dbReference>
<feature type="transmembrane region" description="Helical" evidence="1">
    <location>
        <begin position="77"/>
        <end position="97"/>
    </location>
</feature>
<dbReference type="Gene3D" id="1.20.144.10">
    <property type="entry name" value="Phosphatidic acid phosphatase type 2/haloperoxidase"/>
    <property type="match status" value="1"/>
</dbReference>
<protein>
    <submittedName>
        <fullName evidence="3">PA-phosphatase</fullName>
    </submittedName>
</protein>
<keyword evidence="1" id="KW-0472">Membrane</keyword>
<dbReference type="AlphaFoldDB" id="A0A0A0BNZ4"/>
<feature type="transmembrane region" description="Helical" evidence="1">
    <location>
        <begin position="143"/>
        <end position="162"/>
    </location>
</feature>
<accession>A0A0A0BNZ4</accession>
<keyword evidence="1" id="KW-0812">Transmembrane</keyword>
<name>A0A0A0BNZ4_9CELL</name>
<evidence type="ECO:0000256" key="1">
    <source>
        <dbReference type="SAM" id="Phobius"/>
    </source>
</evidence>
<feature type="transmembrane region" description="Helical" evidence="1">
    <location>
        <begin position="169"/>
        <end position="190"/>
    </location>
</feature>
<dbReference type="SMART" id="SM00014">
    <property type="entry name" value="acidPPc"/>
    <property type="match status" value="1"/>
</dbReference>
<gene>
    <name evidence="3" type="ORF">N869_03690</name>
</gene>
<feature type="transmembrane region" description="Helical" evidence="1">
    <location>
        <begin position="28"/>
        <end position="47"/>
    </location>
</feature>
<feature type="transmembrane region" description="Helical" evidence="1">
    <location>
        <begin position="196"/>
        <end position="218"/>
    </location>
</feature>
<evidence type="ECO:0000259" key="2">
    <source>
        <dbReference type="SMART" id="SM00014"/>
    </source>
</evidence>
<evidence type="ECO:0000313" key="3">
    <source>
        <dbReference type="EMBL" id="KGM09407.1"/>
    </source>
</evidence>
<organism evidence="3 4">
    <name type="scientific">Cellulomonas bogoriensis 69B4 = DSM 16987</name>
    <dbReference type="NCBI Taxonomy" id="1386082"/>
    <lineage>
        <taxon>Bacteria</taxon>
        <taxon>Bacillati</taxon>
        <taxon>Actinomycetota</taxon>
        <taxon>Actinomycetes</taxon>
        <taxon>Micrococcales</taxon>
        <taxon>Cellulomonadaceae</taxon>
        <taxon>Cellulomonas</taxon>
    </lineage>
</organism>
<keyword evidence="1" id="KW-1133">Transmembrane helix</keyword>
<dbReference type="InterPro" id="IPR036938">
    <property type="entry name" value="PAP2/HPO_sf"/>
</dbReference>
<dbReference type="EMBL" id="AXCZ01000192">
    <property type="protein sequence ID" value="KGM09407.1"/>
    <property type="molecule type" value="Genomic_DNA"/>
</dbReference>
<feature type="transmembrane region" description="Helical" evidence="1">
    <location>
        <begin position="271"/>
        <end position="292"/>
    </location>
</feature>
<feature type="domain" description="Phosphatidic acid phosphatase type 2/haloperoxidase" evidence="2">
    <location>
        <begin position="106"/>
        <end position="211"/>
    </location>
</feature>
<proteinExistence type="predicted"/>
<dbReference type="Pfam" id="PF01569">
    <property type="entry name" value="PAP2"/>
    <property type="match status" value="1"/>
</dbReference>
<dbReference type="SUPFAM" id="SSF48317">
    <property type="entry name" value="Acid phosphatase/Vanadium-dependent haloperoxidase"/>
    <property type="match status" value="1"/>
</dbReference>
<feature type="transmembrane region" description="Helical" evidence="1">
    <location>
        <begin position="230"/>
        <end position="251"/>
    </location>
</feature>
<reference evidence="3 4" key="1">
    <citation type="submission" date="2013-08" db="EMBL/GenBank/DDBJ databases">
        <title>Genome sequencing of Cellulomonas bogoriensis 69B4.</title>
        <authorList>
            <person name="Chen F."/>
            <person name="Li Y."/>
            <person name="Wang G."/>
        </authorList>
    </citation>
    <scope>NUCLEOTIDE SEQUENCE [LARGE SCALE GENOMIC DNA]</scope>
    <source>
        <strain evidence="3 4">69B4</strain>
    </source>
</reference>
<comment type="caution">
    <text evidence="3">The sequence shown here is derived from an EMBL/GenBank/DDBJ whole genome shotgun (WGS) entry which is preliminary data.</text>
</comment>
<sequence length="308" mass="31682">MPTADDAPRPVPTHTAVGSVRSGRRAPALVIALLASVGVWVTFWVFVTTRTGQLVEQAAFDGARYGRGELWQLAEPVLRVISVPFIALVLIAAMTLAALRRRPLLALQVAILMGGSNLTTQVLKHGLLTRPDLSVGDRLSNALPSGHTTAAASVAAALLFVVPRRLRPAAAVLGAIYTAATGISTLVGRWHRPSDAVAAVLVVVAWAALASALGAGRGPVATREPAGETVAVASLLGVGGVFAGIGAALAMRQTVADLPQGLESRGELLTAYGGGALGIASVVCLAFCVLLVMRHTAEPRAVDRRGLT</sequence>
<evidence type="ECO:0000313" key="4">
    <source>
        <dbReference type="Proteomes" id="UP000054314"/>
    </source>
</evidence>